<dbReference type="Gene3D" id="2.40.50.100">
    <property type="match status" value="1"/>
</dbReference>
<dbReference type="EMBL" id="QKXH01000002">
    <property type="protein sequence ID" value="PZX94704.1"/>
    <property type="molecule type" value="Genomic_DNA"/>
</dbReference>
<dbReference type="RefSeq" id="WP_111408800.1">
    <property type="nucleotide sequence ID" value="NZ_QKXH01000002.1"/>
</dbReference>
<evidence type="ECO:0000259" key="3">
    <source>
        <dbReference type="Pfam" id="PF25917"/>
    </source>
</evidence>
<proteinExistence type="inferred from homology"/>
<feature type="signal peptide" evidence="2">
    <location>
        <begin position="1"/>
        <end position="26"/>
    </location>
</feature>
<evidence type="ECO:0000313" key="6">
    <source>
        <dbReference type="Proteomes" id="UP000249177"/>
    </source>
</evidence>
<dbReference type="NCBIfam" id="TIGR01730">
    <property type="entry name" value="RND_mfp"/>
    <property type="match status" value="1"/>
</dbReference>
<name>A0A2W7TYX3_9FLAO</name>
<dbReference type="OrthoDB" id="9806939at2"/>
<dbReference type="Proteomes" id="UP000249177">
    <property type="component" value="Unassembled WGS sequence"/>
</dbReference>
<evidence type="ECO:0000313" key="5">
    <source>
        <dbReference type="EMBL" id="PZX94704.1"/>
    </source>
</evidence>
<evidence type="ECO:0000256" key="1">
    <source>
        <dbReference type="ARBA" id="ARBA00009477"/>
    </source>
</evidence>
<dbReference type="InterPro" id="IPR006143">
    <property type="entry name" value="RND_pump_MFP"/>
</dbReference>
<protein>
    <submittedName>
        <fullName evidence="5">Efflux RND transporter periplasmic adaptor subunit</fullName>
    </submittedName>
</protein>
<evidence type="ECO:0000256" key="2">
    <source>
        <dbReference type="SAM" id="SignalP"/>
    </source>
</evidence>
<dbReference type="InterPro" id="IPR058625">
    <property type="entry name" value="MdtA-like_BSH"/>
</dbReference>
<dbReference type="Gene3D" id="1.10.287.470">
    <property type="entry name" value="Helix hairpin bin"/>
    <property type="match status" value="1"/>
</dbReference>
<dbReference type="GO" id="GO:0015562">
    <property type="term" value="F:efflux transmembrane transporter activity"/>
    <property type="evidence" value="ECO:0007669"/>
    <property type="project" value="TreeGrafter"/>
</dbReference>
<comment type="caution">
    <text evidence="5">The sequence shown here is derived from an EMBL/GenBank/DDBJ whole genome shotgun (WGS) entry which is preliminary data.</text>
</comment>
<gene>
    <name evidence="5" type="ORF">DOS84_03890</name>
</gene>
<feature type="domain" description="CusB-like beta-barrel" evidence="4">
    <location>
        <begin position="214"/>
        <end position="284"/>
    </location>
</feature>
<dbReference type="PANTHER" id="PTHR30469:SF37">
    <property type="entry name" value="RAGD PROTEIN"/>
    <property type="match status" value="1"/>
</dbReference>
<dbReference type="PANTHER" id="PTHR30469">
    <property type="entry name" value="MULTIDRUG RESISTANCE PROTEIN MDTA"/>
    <property type="match status" value="1"/>
</dbReference>
<keyword evidence="2" id="KW-0732">Signal</keyword>
<dbReference type="Pfam" id="PF25954">
    <property type="entry name" value="Beta-barrel_RND_2"/>
    <property type="match status" value="1"/>
</dbReference>
<feature type="domain" description="Multidrug resistance protein MdtA-like barrel-sandwich hybrid" evidence="3">
    <location>
        <begin position="63"/>
        <end position="206"/>
    </location>
</feature>
<sequence length="361" mass="39669">MNTKILQPTALFFVALFILSSCNSNKKEEPVAELEPKMETFSLAKSKLTTDLRLPAELSGFSQVDLYAKVNSYVKTLKVDIGSDVKKGQLLIELEAPEISSQLSASESRLHSQEAVYTASNSTYQRLLETSKVEGTISKNDLELALSKKNSDFAQLAAARAGHKEIKSIQDYLQIRAPFDGKVTARNVNTGAYVGQGAQIPLLTVQDQKKLRLSLSVPEAYTGYLKVGDMIGFNVVSLRGETFQAKISRMSGALDLKLRSERVELDVINADEKLLPGMVAEVILPLNSKKETFVVPKSAVVNTAEGIFLIKVVNKKAQRIKVSLGLEVDDKIEVFSDSLQQNDVLLSKANEEIKDGDDIKE</sequence>
<accession>A0A2W7TYX3</accession>
<organism evidence="5 6">
    <name type="scientific">Flavobacterium aquariorum</name>
    <dbReference type="NCBI Taxonomy" id="2217670"/>
    <lineage>
        <taxon>Bacteria</taxon>
        <taxon>Pseudomonadati</taxon>
        <taxon>Bacteroidota</taxon>
        <taxon>Flavobacteriia</taxon>
        <taxon>Flavobacteriales</taxon>
        <taxon>Flavobacteriaceae</taxon>
        <taxon>Flavobacterium</taxon>
    </lineage>
</organism>
<dbReference type="Gene3D" id="2.40.30.170">
    <property type="match status" value="1"/>
</dbReference>
<comment type="similarity">
    <text evidence="1">Belongs to the membrane fusion protein (MFP) (TC 8.A.1) family.</text>
</comment>
<dbReference type="PROSITE" id="PS51257">
    <property type="entry name" value="PROKAR_LIPOPROTEIN"/>
    <property type="match status" value="1"/>
</dbReference>
<dbReference type="GO" id="GO:1990281">
    <property type="term" value="C:efflux pump complex"/>
    <property type="evidence" value="ECO:0007669"/>
    <property type="project" value="TreeGrafter"/>
</dbReference>
<evidence type="ECO:0000259" key="4">
    <source>
        <dbReference type="Pfam" id="PF25954"/>
    </source>
</evidence>
<keyword evidence="6" id="KW-1185">Reference proteome</keyword>
<dbReference type="Pfam" id="PF25917">
    <property type="entry name" value="BSH_RND"/>
    <property type="match status" value="1"/>
</dbReference>
<dbReference type="SUPFAM" id="SSF111369">
    <property type="entry name" value="HlyD-like secretion proteins"/>
    <property type="match status" value="1"/>
</dbReference>
<reference evidence="5 6" key="1">
    <citation type="submission" date="2018-06" db="EMBL/GenBank/DDBJ databases">
        <title>Flavobacterium sp IMCC34762, genome.</title>
        <authorList>
            <person name="Joung Y."/>
            <person name="Cho J."/>
            <person name="Song J."/>
        </authorList>
    </citation>
    <scope>NUCLEOTIDE SEQUENCE [LARGE SCALE GENOMIC DNA]</scope>
    <source>
        <strain evidence="5 6">IMCC34762</strain>
    </source>
</reference>
<dbReference type="InterPro" id="IPR058792">
    <property type="entry name" value="Beta-barrel_RND_2"/>
</dbReference>
<feature type="chain" id="PRO_5015884344" evidence="2">
    <location>
        <begin position="27"/>
        <end position="361"/>
    </location>
</feature>
<dbReference type="AlphaFoldDB" id="A0A2W7TYX3"/>
<dbReference type="Gene3D" id="2.40.420.20">
    <property type="match status" value="1"/>
</dbReference>